<organism evidence="2 3">
    <name type="scientific">Strongyloides papillosus</name>
    <name type="common">Intestinal threadworm</name>
    <dbReference type="NCBI Taxonomy" id="174720"/>
    <lineage>
        <taxon>Eukaryota</taxon>
        <taxon>Metazoa</taxon>
        <taxon>Ecdysozoa</taxon>
        <taxon>Nematoda</taxon>
        <taxon>Chromadorea</taxon>
        <taxon>Rhabditida</taxon>
        <taxon>Tylenchina</taxon>
        <taxon>Panagrolaimomorpha</taxon>
        <taxon>Strongyloidoidea</taxon>
        <taxon>Strongyloididae</taxon>
        <taxon>Strongyloides</taxon>
    </lineage>
</organism>
<feature type="region of interest" description="Disordered" evidence="1">
    <location>
        <begin position="122"/>
        <end position="142"/>
    </location>
</feature>
<feature type="compositionally biased region" description="Low complexity" evidence="1">
    <location>
        <begin position="123"/>
        <end position="132"/>
    </location>
</feature>
<feature type="region of interest" description="Disordered" evidence="1">
    <location>
        <begin position="36"/>
        <end position="58"/>
    </location>
</feature>
<keyword evidence="2" id="KW-1185">Reference proteome</keyword>
<dbReference type="AlphaFoldDB" id="A0A0N5B4F5"/>
<dbReference type="WBParaSite" id="SPAL_0000095700.1">
    <property type="protein sequence ID" value="SPAL_0000095700.1"/>
    <property type="gene ID" value="SPAL_0000095700"/>
</dbReference>
<dbReference type="Proteomes" id="UP000046392">
    <property type="component" value="Unplaced"/>
</dbReference>
<reference evidence="3" key="1">
    <citation type="submission" date="2017-02" db="UniProtKB">
        <authorList>
            <consortium name="WormBaseParasite"/>
        </authorList>
    </citation>
    <scope>IDENTIFICATION</scope>
</reference>
<evidence type="ECO:0000313" key="3">
    <source>
        <dbReference type="WBParaSite" id="SPAL_0000095700.1"/>
    </source>
</evidence>
<accession>A0A0N5B4F5</accession>
<protein>
    <submittedName>
        <fullName evidence="3">Uncharacterized protein</fullName>
    </submittedName>
</protein>
<feature type="compositionally biased region" description="Polar residues" evidence="1">
    <location>
        <begin position="36"/>
        <end position="49"/>
    </location>
</feature>
<evidence type="ECO:0000313" key="2">
    <source>
        <dbReference type="Proteomes" id="UP000046392"/>
    </source>
</evidence>
<proteinExistence type="predicted"/>
<sequence>MPLAPLGDPWNSCTTVLAKSIASAKENNYQKIKNNNVANPKSINDQVKNGNGHVVWEGTNTTKQCKEKLLEKKVEKNNNNKANVSPIVNQSKLIDVPDKIREGVQTGSLITATSLSEFEIQEGDGSLSSTSDDSLDKSKVCF</sequence>
<evidence type="ECO:0000256" key="1">
    <source>
        <dbReference type="SAM" id="MobiDB-lite"/>
    </source>
</evidence>
<name>A0A0N5B4F5_STREA</name>
<dbReference type="STRING" id="174720.A0A0N5B4F5"/>